<organism evidence="12 13">
    <name type="scientific">Streptomyces griseorubiginosus</name>
    <dbReference type="NCBI Taxonomy" id="67304"/>
    <lineage>
        <taxon>Bacteria</taxon>
        <taxon>Bacillati</taxon>
        <taxon>Actinomycetota</taxon>
        <taxon>Actinomycetes</taxon>
        <taxon>Kitasatosporales</taxon>
        <taxon>Streptomycetaceae</taxon>
        <taxon>Streptomyces</taxon>
    </lineage>
</organism>
<dbReference type="InterPro" id="IPR025857">
    <property type="entry name" value="MacB_PCD"/>
</dbReference>
<dbReference type="KEGG" id="sge:DWG14_03163"/>
<feature type="compositionally biased region" description="Gly residues" evidence="7">
    <location>
        <begin position="144"/>
        <end position="170"/>
    </location>
</feature>
<dbReference type="EMBL" id="LMWV01000002">
    <property type="protein sequence ID" value="KUN71676.1"/>
    <property type="molecule type" value="Genomic_DNA"/>
</dbReference>
<evidence type="ECO:0000256" key="6">
    <source>
        <dbReference type="ARBA" id="ARBA00038076"/>
    </source>
</evidence>
<dbReference type="Pfam" id="PF12704">
    <property type="entry name" value="MacB_PCD"/>
    <property type="match status" value="1"/>
</dbReference>
<accession>A0A117PDK8</accession>
<evidence type="ECO:0000313" key="14">
    <source>
        <dbReference type="Proteomes" id="UP000265765"/>
    </source>
</evidence>
<feature type="compositionally biased region" description="Basic and acidic residues" evidence="7">
    <location>
        <begin position="71"/>
        <end position="81"/>
    </location>
</feature>
<evidence type="ECO:0000256" key="3">
    <source>
        <dbReference type="ARBA" id="ARBA00022692"/>
    </source>
</evidence>
<dbReference type="RefSeq" id="WP_062023783.1">
    <property type="nucleotide sequence ID" value="NZ_CP032427.1"/>
</dbReference>
<evidence type="ECO:0000256" key="1">
    <source>
        <dbReference type="ARBA" id="ARBA00004651"/>
    </source>
</evidence>
<evidence type="ECO:0000256" key="7">
    <source>
        <dbReference type="SAM" id="MobiDB-lite"/>
    </source>
</evidence>
<dbReference type="InterPro" id="IPR003838">
    <property type="entry name" value="ABC3_permease_C"/>
</dbReference>
<evidence type="ECO:0000256" key="8">
    <source>
        <dbReference type="SAM" id="Phobius"/>
    </source>
</evidence>
<proteinExistence type="inferred from homology"/>
<keyword evidence="13" id="KW-1185">Reference proteome</keyword>
<evidence type="ECO:0000313" key="13">
    <source>
        <dbReference type="Proteomes" id="UP000054375"/>
    </source>
</evidence>
<feature type="region of interest" description="Disordered" evidence="7">
    <location>
        <begin position="138"/>
        <end position="170"/>
    </location>
</feature>
<dbReference type="InterPro" id="IPR050250">
    <property type="entry name" value="Macrolide_Exporter_MacB"/>
</dbReference>
<dbReference type="OrthoDB" id="4832961at2"/>
<comment type="similarity">
    <text evidence="6">Belongs to the ABC-4 integral membrane protein family.</text>
</comment>
<evidence type="ECO:0000259" key="9">
    <source>
        <dbReference type="Pfam" id="PF02687"/>
    </source>
</evidence>
<feature type="transmembrane region" description="Helical" evidence="8">
    <location>
        <begin position="328"/>
        <end position="350"/>
    </location>
</feature>
<name>A0A117PDK8_9ACTN</name>
<evidence type="ECO:0000313" key="11">
    <source>
        <dbReference type="EMBL" id="AYC38931.1"/>
    </source>
</evidence>
<reference evidence="11 14" key="2">
    <citation type="submission" date="2018-09" db="EMBL/GenBank/DDBJ databases">
        <title>Production of Trimethoprim by Streptomyces sp. 3E-1.</title>
        <authorList>
            <person name="Kang H.J."/>
            <person name="Kim S.B."/>
        </authorList>
    </citation>
    <scope>NUCLEOTIDE SEQUENCE [LARGE SCALE GENOMIC DNA]</scope>
    <source>
        <strain evidence="11 14">3E-1</strain>
    </source>
</reference>
<keyword evidence="5 8" id="KW-0472">Membrane</keyword>
<dbReference type="Pfam" id="PF02687">
    <property type="entry name" value="FtsX"/>
    <property type="match status" value="1"/>
</dbReference>
<keyword evidence="4 8" id="KW-1133">Transmembrane helix</keyword>
<sequence length="484" mass="49424">MFFTYLRRELRRRRKAALVVASGLALGIALVIVVSSVSSGMGKAQDKVLQSLYGLGTDMTVTKAAQPQADSSDRPRFRFDAQDNGSDAEQSSDRVLVQGFETLPTSTVTKVDQQSGVSDAVGGLSLQVIKINGQFTRGEFQQNGNGGGEGGFRRGGGTGEPQGEVRGGGANFDVNNYSVYGTDVTRPALGPLTSSKLTSGRTFKSTETNAKVAVLDSAYAKEKKLKVGSTLTIKSVKFTVIGIATADSGDAAANVYIPLTQAQTLSDSKNKVTTIYVKATDSQKIDSVKSSIQKNISGTTVTTSADLASTVSGSLSTASSLASNVGKWLSIAVLVAAFLVAGLLTSSAVSRRVREFGTLKALGWKSGRVTRQVVGEAMVNGLLGGVLGIALGLAGAYAVTAISPTLQAQLGGGGGGGAGGGGGFGGFGRRAAARTLDVSLSAPVSLTTVAIAVGLAVAGGLIAGAFGGWRASRLRPADALRRVE</sequence>
<evidence type="ECO:0000259" key="10">
    <source>
        <dbReference type="Pfam" id="PF12704"/>
    </source>
</evidence>
<feature type="domain" description="ABC3 transporter permease C-terminal" evidence="9">
    <location>
        <begin position="330"/>
        <end position="473"/>
    </location>
</feature>
<dbReference type="Proteomes" id="UP000265765">
    <property type="component" value="Chromosome"/>
</dbReference>
<dbReference type="AlphaFoldDB" id="A0A117PDK8"/>
<accession>A0A101SCX5</accession>
<protein>
    <submittedName>
        <fullName evidence="11">ABC transporter permease YtrF</fullName>
    </submittedName>
</protein>
<evidence type="ECO:0000313" key="12">
    <source>
        <dbReference type="EMBL" id="KUN71676.1"/>
    </source>
</evidence>
<feature type="domain" description="MacB-like periplasmic core" evidence="10">
    <location>
        <begin position="168"/>
        <end position="294"/>
    </location>
</feature>
<dbReference type="EMBL" id="CP032427">
    <property type="protein sequence ID" value="AYC38931.1"/>
    <property type="molecule type" value="Genomic_DNA"/>
</dbReference>
<feature type="transmembrane region" description="Helical" evidence="8">
    <location>
        <begin position="377"/>
        <end position="399"/>
    </location>
</feature>
<keyword evidence="3 8" id="KW-0812">Transmembrane</keyword>
<dbReference type="PANTHER" id="PTHR30572:SF4">
    <property type="entry name" value="ABC TRANSPORTER PERMEASE YTRF"/>
    <property type="match status" value="1"/>
</dbReference>
<dbReference type="GO" id="GO:0005886">
    <property type="term" value="C:plasma membrane"/>
    <property type="evidence" value="ECO:0007669"/>
    <property type="project" value="UniProtKB-SubCell"/>
</dbReference>
<keyword evidence="2" id="KW-1003">Cell membrane</keyword>
<feature type="region of interest" description="Disordered" evidence="7">
    <location>
        <begin position="63"/>
        <end position="92"/>
    </location>
</feature>
<reference evidence="12 13" key="1">
    <citation type="submission" date="2015-10" db="EMBL/GenBank/DDBJ databases">
        <title>Draft genome sequence of Streptomyces griseorubiginosus DSM 40469, type strain for the species Streptomyces griseorubiginosus.</title>
        <authorList>
            <person name="Ruckert C."/>
            <person name="Winkler A."/>
            <person name="Kalinowski J."/>
            <person name="Kampfer P."/>
            <person name="Glaeser S."/>
        </authorList>
    </citation>
    <scope>NUCLEOTIDE SEQUENCE [LARGE SCALE GENOMIC DNA]</scope>
    <source>
        <strain evidence="12 13">DSM 40469</strain>
    </source>
</reference>
<dbReference type="GeneID" id="91282090"/>
<comment type="subcellular location">
    <subcellularLocation>
        <location evidence="1">Cell membrane</location>
        <topology evidence="1">Multi-pass membrane protein</topology>
    </subcellularLocation>
</comment>
<gene>
    <name evidence="11" type="primary">ytrF_1</name>
    <name evidence="12" type="ORF">AQJ54_02670</name>
    <name evidence="11" type="ORF">DWG14_03163</name>
</gene>
<dbReference type="GO" id="GO:0022857">
    <property type="term" value="F:transmembrane transporter activity"/>
    <property type="evidence" value="ECO:0007669"/>
    <property type="project" value="TreeGrafter"/>
</dbReference>
<dbReference type="Proteomes" id="UP000054375">
    <property type="component" value="Unassembled WGS sequence"/>
</dbReference>
<feature type="transmembrane region" description="Helical" evidence="8">
    <location>
        <begin position="444"/>
        <end position="466"/>
    </location>
</feature>
<evidence type="ECO:0000256" key="5">
    <source>
        <dbReference type="ARBA" id="ARBA00023136"/>
    </source>
</evidence>
<evidence type="ECO:0000256" key="4">
    <source>
        <dbReference type="ARBA" id="ARBA00022989"/>
    </source>
</evidence>
<dbReference type="PANTHER" id="PTHR30572">
    <property type="entry name" value="MEMBRANE COMPONENT OF TRANSPORTER-RELATED"/>
    <property type="match status" value="1"/>
</dbReference>
<evidence type="ECO:0000256" key="2">
    <source>
        <dbReference type="ARBA" id="ARBA00022475"/>
    </source>
</evidence>